<dbReference type="Pfam" id="PF00067">
    <property type="entry name" value="p450"/>
    <property type="match status" value="1"/>
</dbReference>
<evidence type="ECO:0000256" key="5">
    <source>
        <dbReference type="ARBA" id="ARBA00022723"/>
    </source>
</evidence>
<organism evidence="12 13">
    <name type="scientific">Antrodiella citrinella</name>
    <dbReference type="NCBI Taxonomy" id="2447956"/>
    <lineage>
        <taxon>Eukaryota</taxon>
        <taxon>Fungi</taxon>
        <taxon>Dikarya</taxon>
        <taxon>Basidiomycota</taxon>
        <taxon>Agaricomycotina</taxon>
        <taxon>Agaricomycetes</taxon>
        <taxon>Polyporales</taxon>
        <taxon>Steccherinaceae</taxon>
        <taxon>Antrodiella</taxon>
    </lineage>
</organism>
<dbReference type="InterPro" id="IPR050121">
    <property type="entry name" value="Cytochrome_P450_monoxygenase"/>
</dbReference>
<protein>
    <recommendedName>
        <fullName evidence="14">Cytochrome P450</fullName>
    </recommendedName>
</protein>
<dbReference type="Gene3D" id="1.10.630.10">
    <property type="entry name" value="Cytochrome P450"/>
    <property type="match status" value="1"/>
</dbReference>
<dbReference type="AlphaFoldDB" id="A0A4S4MR28"/>
<dbReference type="Proteomes" id="UP000308730">
    <property type="component" value="Unassembled WGS sequence"/>
</dbReference>
<evidence type="ECO:0000256" key="8">
    <source>
        <dbReference type="ARBA" id="ARBA00023033"/>
    </source>
</evidence>
<evidence type="ECO:0000256" key="11">
    <source>
        <dbReference type="SAM" id="SignalP"/>
    </source>
</evidence>
<dbReference type="GO" id="GO:0020037">
    <property type="term" value="F:heme binding"/>
    <property type="evidence" value="ECO:0007669"/>
    <property type="project" value="InterPro"/>
</dbReference>
<feature type="binding site" description="axial binding residue" evidence="9">
    <location>
        <position position="460"/>
    </location>
    <ligand>
        <name>heme</name>
        <dbReference type="ChEBI" id="CHEBI:30413"/>
    </ligand>
    <ligandPart>
        <name>Fe</name>
        <dbReference type="ChEBI" id="CHEBI:18248"/>
    </ligandPart>
</feature>
<keyword evidence="11" id="KW-0732">Signal</keyword>
<proteinExistence type="inferred from homology"/>
<keyword evidence="13" id="KW-1185">Reference proteome</keyword>
<dbReference type="InterPro" id="IPR036396">
    <property type="entry name" value="Cyt_P450_sf"/>
</dbReference>
<keyword evidence="6" id="KW-0560">Oxidoreductase</keyword>
<feature type="transmembrane region" description="Helical" evidence="10">
    <location>
        <begin position="137"/>
        <end position="158"/>
    </location>
</feature>
<evidence type="ECO:0000256" key="9">
    <source>
        <dbReference type="PIRSR" id="PIRSR602401-1"/>
    </source>
</evidence>
<keyword evidence="5 9" id="KW-0479">Metal-binding</keyword>
<reference evidence="12 13" key="1">
    <citation type="submission" date="2019-02" db="EMBL/GenBank/DDBJ databases">
        <title>Genome sequencing of the rare red list fungi Antrodiella citrinella (Flaviporus citrinellus).</title>
        <authorList>
            <person name="Buettner E."/>
            <person name="Kellner H."/>
        </authorList>
    </citation>
    <scope>NUCLEOTIDE SEQUENCE [LARGE SCALE GENOMIC DNA]</scope>
    <source>
        <strain evidence="12 13">DSM 108506</strain>
    </source>
</reference>
<gene>
    <name evidence="12" type="ORF">EUX98_g6458</name>
</gene>
<dbReference type="PRINTS" id="PR00463">
    <property type="entry name" value="EP450I"/>
</dbReference>
<evidence type="ECO:0000256" key="7">
    <source>
        <dbReference type="ARBA" id="ARBA00023004"/>
    </source>
</evidence>
<dbReference type="GO" id="GO:0016705">
    <property type="term" value="F:oxidoreductase activity, acting on paired donors, with incorporation or reduction of molecular oxygen"/>
    <property type="evidence" value="ECO:0007669"/>
    <property type="project" value="InterPro"/>
</dbReference>
<dbReference type="PANTHER" id="PTHR24305">
    <property type="entry name" value="CYTOCHROME P450"/>
    <property type="match status" value="1"/>
</dbReference>
<keyword evidence="4 9" id="KW-0349">Heme</keyword>
<evidence type="ECO:0000256" key="2">
    <source>
        <dbReference type="ARBA" id="ARBA00005179"/>
    </source>
</evidence>
<evidence type="ECO:0000256" key="3">
    <source>
        <dbReference type="ARBA" id="ARBA00010617"/>
    </source>
</evidence>
<sequence length="517" mass="57060">MPVETPYAVAAAAAFAALLFILLWPVFSSYVLAGPFDNVPGPKAASWWKGNFDQLFDRQGWQFQDELIEKYSSVVTVHSVFGRKMLYVYDATTLYDIVIKNSYTFEPLLWFLSFVGLVFGPGLPATHGNQHRRQRKLLNPVFSGAFIRSLTPTFYAVAHKMRSAMLDEINGKPKELDILKWAHRTALEAFGRGGLGYSLDPIDAPPSDAYGVALKLVSPAVFSLGFLRMLSPLLSLLPSTTRHFLARFVPHTGVRKVATLSSIMDDKTKEIFFAKEAAIRDGSNIEGDGSDIMSVLMRTNMEANPEDQLPKEELIAQMSTLAFAGTDTTTSAIAQVVDLLSKHTDVQEKLRSELVTALDGGDLGYDALMALPAMKAAVLPLSKPIQGVDGTVIDKIVIPKGTTLILGVRGCNLNRDIWGPDAREWKPERWLSPLPETVKSAKVPGVYSHMMTFLGGGRACVGFKFSQLEMKVVLSVLLSSFRFTRSRDIYWNIATFNYPTASRDSTVPEMPVHVEAL</sequence>
<dbReference type="OrthoDB" id="1470350at2759"/>
<dbReference type="EMBL" id="SGPM01000229">
    <property type="protein sequence ID" value="THH27738.1"/>
    <property type="molecule type" value="Genomic_DNA"/>
</dbReference>
<evidence type="ECO:0000256" key="1">
    <source>
        <dbReference type="ARBA" id="ARBA00001971"/>
    </source>
</evidence>
<comment type="similarity">
    <text evidence="3">Belongs to the cytochrome P450 family.</text>
</comment>
<keyword evidence="10" id="KW-0812">Transmembrane</keyword>
<dbReference type="GO" id="GO:0004497">
    <property type="term" value="F:monooxygenase activity"/>
    <property type="evidence" value="ECO:0007669"/>
    <property type="project" value="UniProtKB-KW"/>
</dbReference>
<evidence type="ECO:0000256" key="10">
    <source>
        <dbReference type="SAM" id="Phobius"/>
    </source>
</evidence>
<comment type="caution">
    <text evidence="12">The sequence shown here is derived from an EMBL/GenBank/DDBJ whole genome shotgun (WGS) entry which is preliminary data.</text>
</comment>
<comment type="cofactor">
    <cofactor evidence="1 9">
        <name>heme</name>
        <dbReference type="ChEBI" id="CHEBI:30413"/>
    </cofactor>
</comment>
<dbReference type="PANTHER" id="PTHR24305:SF166">
    <property type="entry name" value="CYTOCHROME P450 12A4, MITOCHONDRIAL-RELATED"/>
    <property type="match status" value="1"/>
</dbReference>
<keyword evidence="7 9" id="KW-0408">Iron</keyword>
<evidence type="ECO:0000313" key="12">
    <source>
        <dbReference type="EMBL" id="THH27738.1"/>
    </source>
</evidence>
<keyword evidence="8" id="KW-0503">Monooxygenase</keyword>
<dbReference type="SUPFAM" id="SSF48264">
    <property type="entry name" value="Cytochrome P450"/>
    <property type="match status" value="1"/>
</dbReference>
<feature type="signal peptide" evidence="11">
    <location>
        <begin position="1"/>
        <end position="33"/>
    </location>
</feature>
<keyword evidence="10" id="KW-1133">Transmembrane helix</keyword>
<keyword evidence="10" id="KW-0472">Membrane</keyword>
<feature type="chain" id="PRO_5020275090" description="Cytochrome P450" evidence="11">
    <location>
        <begin position="34"/>
        <end position="517"/>
    </location>
</feature>
<evidence type="ECO:0000313" key="13">
    <source>
        <dbReference type="Proteomes" id="UP000308730"/>
    </source>
</evidence>
<comment type="pathway">
    <text evidence="2">Secondary metabolite biosynthesis.</text>
</comment>
<name>A0A4S4MR28_9APHY</name>
<dbReference type="GO" id="GO:0005506">
    <property type="term" value="F:iron ion binding"/>
    <property type="evidence" value="ECO:0007669"/>
    <property type="project" value="InterPro"/>
</dbReference>
<feature type="transmembrane region" description="Helical" evidence="10">
    <location>
        <begin position="108"/>
        <end position="125"/>
    </location>
</feature>
<dbReference type="InterPro" id="IPR002401">
    <property type="entry name" value="Cyt_P450_E_grp-I"/>
</dbReference>
<evidence type="ECO:0008006" key="14">
    <source>
        <dbReference type="Google" id="ProtNLM"/>
    </source>
</evidence>
<accession>A0A4S4MR28</accession>
<dbReference type="InterPro" id="IPR001128">
    <property type="entry name" value="Cyt_P450"/>
</dbReference>
<evidence type="ECO:0000256" key="6">
    <source>
        <dbReference type="ARBA" id="ARBA00023002"/>
    </source>
</evidence>
<evidence type="ECO:0000256" key="4">
    <source>
        <dbReference type="ARBA" id="ARBA00022617"/>
    </source>
</evidence>